<feature type="domain" description="CBS" evidence="8">
    <location>
        <begin position="154"/>
        <end position="211"/>
    </location>
</feature>
<feature type="compositionally biased region" description="Polar residues" evidence="7">
    <location>
        <begin position="1"/>
        <end position="18"/>
    </location>
</feature>
<dbReference type="Pfam" id="PF03471">
    <property type="entry name" value="CorC_HlyC"/>
    <property type="match status" value="1"/>
</dbReference>
<dbReference type="InterPro" id="IPR044751">
    <property type="entry name" value="Ion_transp-like_CBS"/>
</dbReference>
<dbReference type="GO" id="GO:0005886">
    <property type="term" value="C:plasma membrane"/>
    <property type="evidence" value="ECO:0007669"/>
    <property type="project" value="UniProtKB-SubCell"/>
</dbReference>
<keyword evidence="3" id="KW-0472">Membrane</keyword>
<feature type="domain" description="CBS" evidence="8">
    <location>
        <begin position="88"/>
        <end position="147"/>
    </location>
</feature>
<sequence>MTLSSHSKVMTMKNNLTSDEQESTESGGILKKILTFFNFGRPGTKEDLEHEIQELLEEGEEHGLITSLEEKMISSIFDFRETCAAEVMTPAAEVVSFNEAAPVSELIDTIIDNGLTRIPIYRDNPDQIIGVIHAKDLLAFCTRSNEEKEQLEKYLRPVSFVSESKLIVDLLPEFQKRKEHMAMVTDEFGTIRGLITLEDILEEIVGEIDDEYDVKQDKIEEVGPNTIRVHARMDVEKIEEYFGVEFQEGPFESIGGMIIYSLGRLARPGDSVRISGFSFEVESATERHLQSVLITRLQEEE</sequence>
<keyword evidence="4" id="KW-0677">Repeat</keyword>
<keyword evidence="3" id="KW-1003">Cell membrane</keyword>
<dbReference type="EMBL" id="AP024086">
    <property type="protein sequence ID" value="BCL61999.1"/>
    <property type="molecule type" value="Genomic_DNA"/>
</dbReference>
<proteinExistence type="inferred from homology"/>
<protein>
    <submittedName>
        <fullName evidence="9">Ion transporter</fullName>
    </submittedName>
</protein>
<evidence type="ECO:0000256" key="6">
    <source>
        <dbReference type="PROSITE-ProRule" id="PRU00703"/>
    </source>
</evidence>
<organism evidence="9 10">
    <name type="scientific">Desulfomarina profundi</name>
    <dbReference type="NCBI Taxonomy" id="2772557"/>
    <lineage>
        <taxon>Bacteria</taxon>
        <taxon>Pseudomonadati</taxon>
        <taxon>Thermodesulfobacteriota</taxon>
        <taxon>Desulfobulbia</taxon>
        <taxon>Desulfobulbales</taxon>
        <taxon>Desulfobulbaceae</taxon>
        <taxon>Desulfomarina</taxon>
    </lineage>
</organism>
<dbReference type="InterPro" id="IPR000644">
    <property type="entry name" value="CBS_dom"/>
</dbReference>
<gene>
    <name evidence="9" type="ORF">DGMP_26920</name>
</gene>
<keyword evidence="5 6" id="KW-0129">CBS domain</keyword>
<dbReference type="PROSITE" id="PS51371">
    <property type="entry name" value="CBS"/>
    <property type="match status" value="2"/>
</dbReference>
<dbReference type="KEGG" id="dbk:DGMP_26920"/>
<dbReference type="CDD" id="cd04590">
    <property type="entry name" value="CBS_pair_CorC_HlyC_assoc"/>
    <property type="match status" value="1"/>
</dbReference>
<keyword evidence="10" id="KW-1185">Reference proteome</keyword>
<evidence type="ECO:0000256" key="4">
    <source>
        <dbReference type="ARBA" id="ARBA00022737"/>
    </source>
</evidence>
<feature type="region of interest" description="Disordered" evidence="7">
    <location>
        <begin position="1"/>
        <end position="24"/>
    </location>
</feature>
<name>A0A8D5JHX1_9BACT</name>
<evidence type="ECO:0000256" key="3">
    <source>
        <dbReference type="ARBA" id="ARBA00022475"/>
    </source>
</evidence>
<evidence type="ECO:0000313" key="10">
    <source>
        <dbReference type="Proteomes" id="UP000826725"/>
    </source>
</evidence>
<accession>A0A8D5JHX1</accession>
<evidence type="ECO:0000256" key="2">
    <source>
        <dbReference type="ARBA" id="ARBA00006337"/>
    </source>
</evidence>
<evidence type="ECO:0000259" key="8">
    <source>
        <dbReference type="PROSITE" id="PS51371"/>
    </source>
</evidence>
<comment type="similarity">
    <text evidence="2">Belongs to the UPF0053 family.</text>
</comment>
<comment type="subcellular location">
    <subcellularLocation>
        <location evidence="1">Cell membrane</location>
        <topology evidence="1">Multi-pass membrane protein</topology>
    </subcellularLocation>
</comment>
<evidence type="ECO:0000313" key="9">
    <source>
        <dbReference type="EMBL" id="BCL61999.1"/>
    </source>
</evidence>
<evidence type="ECO:0000256" key="5">
    <source>
        <dbReference type="ARBA" id="ARBA00023122"/>
    </source>
</evidence>
<dbReference type="PANTHER" id="PTHR22777">
    <property type="entry name" value="HEMOLYSIN-RELATED"/>
    <property type="match status" value="1"/>
</dbReference>
<dbReference type="SMART" id="SM01091">
    <property type="entry name" value="CorC_HlyC"/>
    <property type="match status" value="1"/>
</dbReference>
<dbReference type="PANTHER" id="PTHR22777:SF32">
    <property type="entry name" value="UPF0053 INNER MEMBRANE PROTEIN YFJD"/>
    <property type="match status" value="1"/>
</dbReference>
<dbReference type="Pfam" id="PF00571">
    <property type="entry name" value="CBS"/>
    <property type="match status" value="2"/>
</dbReference>
<dbReference type="InterPro" id="IPR005170">
    <property type="entry name" value="Transptr-assoc_dom"/>
</dbReference>
<evidence type="ECO:0000256" key="1">
    <source>
        <dbReference type="ARBA" id="ARBA00004651"/>
    </source>
</evidence>
<dbReference type="Proteomes" id="UP000826725">
    <property type="component" value="Chromosome"/>
</dbReference>
<reference evidence="9" key="1">
    <citation type="submission" date="2020-09" db="EMBL/GenBank/DDBJ databases">
        <title>Desulfogranum mesoprofundum gen. nov., sp. nov., a novel mesophilic, sulfate-reducing chemolithoautotroph isolated from a deep-sea hydrothermal vent chimney in the Suiyo Seamount.</title>
        <authorList>
            <person name="Hashimoto Y."/>
            <person name="Nakagawa S."/>
        </authorList>
    </citation>
    <scope>NUCLEOTIDE SEQUENCE</scope>
    <source>
        <strain evidence="9">KT2</strain>
    </source>
</reference>
<dbReference type="AlphaFoldDB" id="A0A8D5JHX1"/>
<dbReference type="FunFam" id="3.10.580.10:FF:000002">
    <property type="entry name" value="Magnesium/cobalt efflux protein CorC"/>
    <property type="match status" value="1"/>
</dbReference>
<evidence type="ECO:0000256" key="7">
    <source>
        <dbReference type="SAM" id="MobiDB-lite"/>
    </source>
</evidence>